<dbReference type="HOGENOM" id="CLU_3235922_0_0_5"/>
<dbReference type="AlphaFoldDB" id="B8IIU6"/>
<dbReference type="EMBL" id="CP001349">
    <property type="protein sequence ID" value="ACL61741.1"/>
    <property type="molecule type" value="Genomic_DNA"/>
</dbReference>
<gene>
    <name evidence="1" type="ordered locus">Mnod_6999</name>
</gene>
<dbReference type="KEGG" id="mno:Mnod_6999"/>
<dbReference type="RefSeq" id="WP_015933304.1">
    <property type="nucleotide sequence ID" value="NC_011894.1"/>
</dbReference>
<keyword evidence="2" id="KW-1185">Reference proteome</keyword>
<evidence type="ECO:0000313" key="1">
    <source>
        <dbReference type="EMBL" id="ACL61741.1"/>
    </source>
</evidence>
<name>B8IIU6_METNO</name>
<dbReference type="Proteomes" id="UP000008207">
    <property type="component" value="Chromosome"/>
</dbReference>
<protein>
    <submittedName>
        <fullName evidence="1">Uncharacterized protein</fullName>
    </submittedName>
</protein>
<accession>B8IIU6</accession>
<organism evidence="1 2">
    <name type="scientific">Methylobacterium nodulans (strain LMG 21967 / CNCM I-2342 / ORS 2060)</name>
    <dbReference type="NCBI Taxonomy" id="460265"/>
    <lineage>
        <taxon>Bacteria</taxon>
        <taxon>Pseudomonadati</taxon>
        <taxon>Pseudomonadota</taxon>
        <taxon>Alphaproteobacteria</taxon>
        <taxon>Hyphomicrobiales</taxon>
        <taxon>Methylobacteriaceae</taxon>
        <taxon>Methylobacterium</taxon>
    </lineage>
</organism>
<dbReference type="STRING" id="460265.Mnod_6999"/>
<proteinExistence type="predicted"/>
<sequence>MTQPACSRRSALAGLPAPRHCTICGLWQEAAAAGITFVVYLDG</sequence>
<reference evidence="1 2" key="1">
    <citation type="submission" date="2009-01" db="EMBL/GenBank/DDBJ databases">
        <title>Complete sequence of chromosome of Methylobacterium nodulans ORS 2060.</title>
        <authorList>
            <consortium name="US DOE Joint Genome Institute"/>
            <person name="Lucas S."/>
            <person name="Copeland A."/>
            <person name="Lapidus A."/>
            <person name="Glavina del Rio T."/>
            <person name="Dalin E."/>
            <person name="Tice H."/>
            <person name="Bruce D."/>
            <person name="Goodwin L."/>
            <person name="Pitluck S."/>
            <person name="Sims D."/>
            <person name="Brettin T."/>
            <person name="Detter J.C."/>
            <person name="Han C."/>
            <person name="Larimer F."/>
            <person name="Land M."/>
            <person name="Hauser L."/>
            <person name="Kyrpides N."/>
            <person name="Ivanova N."/>
            <person name="Marx C.J."/>
            <person name="Richardson P."/>
        </authorList>
    </citation>
    <scope>NUCLEOTIDE SEQUENCE [LARGE SCALE GENOMIC DNA]</scope>
    <source>
        <strain evidence="2">LMG 21967 / CNCM I-2342 / ORS 2060</strain>
    </source>
</reference>
<evidence type="ECO:0000313" key="2">
    <source>
        <dbReference type="Proteomes" id="UP000008207"/>
    </source>
</evidence>